<keyword evidence="4" id="KW-1185">Reference proteome</keyword>
<dbReference type="InterPro" id="IPR043519">
    <property type="entry name" value="NT_sf"/>
</dbReference>
<dbReference type="SUPFAM" id="SSF81301">
    <property type="entry name" value="Nucleotidyltransferase"/>
    <property type="match status" value="1"/>
</dbReference>
<evidence type="ECO:0000313" key="3">
    <source>
        <dbReference type="EMBL" id="MBM6774909.1"/>
    </source>
</evidence>
<dbReference type="Gene3D" id="3.30.460.10">
    <property type="entry name" value="Beta Polymerase, domain 2"/>
    <property type="match status" value="1"/>
</dbReference>
<evidence type="ECO:0000259" key="2">
    <source>
        <dbReference type="Pfam" id="PF01909"/>
    </source>
</evidence>
<dbReference type="InterPro" id="IPR002934">
    <property type="entry name" value="Polymerase_NTP_transf_dom"/>
</dbReference>
<feature type="region of interest" description="Disordered" evidence="1">
    <location>
        <begin position="1"/>
        <end position="23"/>
    </location>
</feature>
<accession>A0ABS2F1R2</accession>
<gene>
    <name evidence="3" type="ORF">H9X80_05065</name>
</gene>
<feature type="domain" description="Polymerase nucleotidyl transferase" evidence="2">
    <location>
        <begin position="47"/>
        <end position="78"/>
    </location>
</feature>
<evidence type="ECO:0000256" key="1">
    <source>
        <dbReference type="SAM" id="MobiDB-lite"/>
    </source>
</evidence>
<feature type="compositionally biased region" description="Low complexity" evidence="1">
    <location>
        <begin position="1"/>
        <end position="14"/>
    </location>
</feature>
<evidence type="ECO:0000313" key="4">
    <source>
        <dbReference type="Proteomes" id="UP000712527"/>
    </source>
</evidence>
<sequence>MPEETTPGGTMPEETTPRRGRSTGVARLDQAISRIAGAAVADGLCEAVVLKGSIGRGDADEFSDVDLYLVVSPQNRDVVLGRRNQYLAANGDVVFVEDVDFGLPQVPSRFLRTFRQPHRPAVRCGYPSSRVTSR</sequence>
<protein>
    <submittedName>
        <fullName evidence="3">Nucleotidyltransferase domain-containing protein</fullName>
    </submittedName>
</protein>
<reference evidence="3 4" key="1">
    <citation type="journal article" date="2021" name="Sci. Rep.">
        <title>The distribution of antibiotic resistance genes in chicken gut microbiota commensals.</title>
        <authorList>
            <person name="Juricova H."/>
            <person name="Matiasovicova J."/>
            <person name="Kubasova T."/>
            <person name="Cejkova D."/>
            <person name="Rychlik I."/>
        </authorList>
    </citation>
    <scope>NUCLEOTIDE SEQUENCE [LARGE SCALE GENOMIC DNA]</scope>
    <source>
        <strain evidence="3 4">An794</strain>
    </source>
</reference>
<dbReference type="Pfam" id="PF01909">
    <property type="entry name" value="NTP_transf_2"/>
    <property type="match status" value="1"/>
</dbReference>
<dbReference type="EMBL" id="JACSNQ010000008">
    <property type="protein sequence ID" value="MBM6774909.1"/>
    <property type="molecule type" value="Genomic_DNA"/>
</dbReference>
<proteinExistence type="predicted"/>
<comment type="caution">
    <text evidence="3">The sequence shown here is derived from an EMBL/GenBank/DDBJ whole genome shotgun (WGS) entry which is preliminary data.</text>
</comment>
<dbReference type="Proteomes" id="UP000712527">
    <property type="component" value="Unassembled WGS sequence"/>
</dbReference>
<dbReference type="CDD" id="cd05403">
    <property type="entry name" value="NT_KNTase_like"/>
    <property type="match status" value="1"/>
</dbReference>
<organism evidence="3 4">
    <name type="scientific">Olsenella profusa</name>
    <dbReference type="NCBI Taxonomy" id="138595"/>
    <lineage>
        <taxon>Bacteria</taxon>
        <taxon>Bacillati</taxon>
        <taxon>Actinomycetota</taxon>
        <taxon>Coriobacteriia</taxon>
        <taxon>Coriobacteriales</taxon>
        <taxon>Atopobiaceae</taxon>
        <taxon>Olsenella</taxon>
    </lineage>
</organism>
<name>A0ABS2F1R2_9ACTN</name>
<dbReference type="RefSeq" id="WP_204793255.1">
    <property type="nucleotide sequence ID" value="NZ_JACSNQ010000008.1"/>
</dbReference>